<dbReference type="AlphaFoldDB" id="A0AA39Z0V5"/>
<dbReference type="Proteomes" id="UP001174997">
    <property type="component" value="Unassembled WGS sequence"/>
</dbReference>
<name>A0AA39Z0V5_9PEZI</name>
<keyword evidence="3" id="KW-1185">Reference proteome</keyword>
<protein>
    <submittedName>
        <fullName evidence="2">Uncharacterized protein</fullName>
    </submittedName>
</protein>
<dbReference type="EMBL" id="JAULSY010000142">
    <property type="protein sequence ID" value="KAK0662129.1"/>
    <property type="molecule type" value="Genomic_DNA"/>
</dbReference>
<evidence type="ECO:0000313" key="2">
    <source>
        <dbReference type="EMBL" id="KAK0662129.1"/>
    </source>
</evidence>
<proteinExistence type="predicted"/>
<feature type="region of interest" description="Disordered" evidence="1">
    <location>
        <begin position="1"/>
        <end position="53"/>
    </location>
</feature>
<evidence type="ECO:0000256" key="1">
    <source>
        <dbReference type="SAM" id="MobiDB-lite"/>
    </source>
</evidence>
<sequence length="462" mass="52786">MCFGTREEKHSEGPRRHHGPTYQPSLSQSLPPPQGYFAPGGPDHGHAPPVPVNDTNEKILRFMAKHSIPLQDGLDNVTNVLQWVNNTLLVKDNEIAVIKRSAREDVDRITRERYAVSQERDRFKALYERDSAALADCEEALYQAKTENQHLHQTIADMEWTHTDTLAKNEKRYQKSMDEQDTKHDDAVKKLRLEIDDLKERIGEYTSQDDAVISDEAFRTSLLSLSQQLLKLVDYIPRPLQQQQDTRGWSRFVRSVCWTHLLHGFYQYPAGFGIFGDEGEAHRILSHFSDAIRVQAADDPDNSILSNQQKAKMNEGRGFLFERILEDFRLNNSNDEKAFTSYFRQNINRVTEGLVRALQQGSGQKLDPQVNKRIWTVVRDAGVLALQMGTQRSRVMLVACARGDIVQLKHIFEDETGHSEEVKVIVDMMTQPGLMRIGDGKEDLTREQVIQKGKIIPLKTGD</sequence>
<reference evidence="2" key="1">
    <citation type="submission" date="2023-06" db="EMBL/GenBank/DDBJ databases">
        <title>Genome-scale phylogeny and comparative genomics of the fungal order Sordariales.</title>
        <authorList>
            <consortium name="Lawrence Berkeley National Laboratory"/>
            <person name="Hensen N."/>
            <person name="Bonometti L."/>
            <person name="Westerberg I."/>
            <person name="Brannstrom I.O."/>
            <person name="Guillou S."/>
            <person name="Cros-Aarteil S."/>
            <person name="Calhoun S."/>
            <person name="Haridas S."/>
            <person name="Kuo A."/>
            <person name="Mondo S."/>
            <person name="Pangilinan J."/>
            <person name="Riley R."/>
            <person name="Labutti K."/>
            <person name="Andreopoulos B."/>
            <person name="Lipzen A."/>
            <person name="Chen C."/>
            <person name="Yanf M."/>
            <person name="Daum C."/>
            <person name="Ng V."/>
            <person name="Clum A."/>
            <person name="Steindorff A."/>
            <person name="Ohm R."/>
            <person name="Martin F."/>
            <person name="Silar P."/>
            <person name="Natvig D."/>
            <person name="Lalanne C."/>
            <person name="Gautier V."/>
            <person name="Ament-Velasquez S.L."/>
            <person name="Kruys A."/>
            <person name="Hutchinson M.I."/>
            <person name="Powell A.J."/>
            <person name="Barry K."/>
            <person name="Miller A.N."/>
            <person name="Grigoriev I.V."/>
            <person name="Debuchy R."/>
            <person name="Gladieux P."/>
            <person name="Thoren M.H."/>
            <person name="Johannesson H."/>
        </authorList>
    </citation>
    <scope>NUCLEOTIDE SEQUENCE</scope>
    <source>
        <strain evidence="2">CBS 307.81</strain>
    </source>
</reference>
<evidence type="ECO:0000313" key="3">
    <source>
        <dbReference type="Proteomes" id="UP001174997"/>
    </source>
</evidence>
<gene>
    <name evidence="2" type="ORF">QBC41DRAFT_31801</name>
</gene>
<feature type="compositionally biased region" description="Basic and acidic residues" evidence="1">
    <location>
        <begin position="1"/>
        <end position="14"/>
    </location>
</feature>
<comment type="caution">
    <text evidence="2">The sequence shown here is derived from an EMBL/GenBank/DDBJ whole genome shotgun (WGS) entry which is preliminary data.</text>
</comment>
<accession>A0AA39Z0V5</accession>
<organism evidence="2 3">
    <name type="scientific">Cercophora samala</name>
    <dbReference type="NCBI Taxonomy" id="330535"/>
    <lineage>
        <taxon>Eukaryota</taxon>
        <taxon>Fungi</taxon>
        <taxon>Dikarya</taxon>
        <taxon>Ascomycota</taxon>
        <taxon>Pezizomycotina</taxon>
        <taxon>Sordariomycetes</taxon>
        <taxon>Sordariomycetidae</taxon>
        <taxon>Sordariales</taxon>
        <taxon>Lasiosphaeriaceae</taxon>
        <taxon>Cercophora</taxon>
    </lineage>
</organism>